<evidence type="ECO:0008006" key="4">
    <source>
        <dbReference type="Google" id="ProtNLM"/>
    </source>
</evidence>
<organism evidence="2 3">
    <name type="scientific">Heterotrigona itama</name>
    <dbReference type="NCBI Taxonomy" id="395501"/>
    <lineage>
        <taxon>Eukaryota</taxon>
        <taxon>Metazoa</taxon>
        <taxon>Ecdysozoa</taxon>
        <taxon>Arthropoda</taxon>
        <taxon>Hexapoda</taxon>
        <taxon>Insecta</taxon>
        <taxon>Pterygota</taxon>
        <taxon>Neoptera</taxon>
        <taxon>Endopterygota</taxon>
        <taxon>Hymenoptera</taxon>
        <taxon>Apocrita</taxon>
        <taxon>Aculeata</taxon>
        <taxon>Apoidea</taxon>
        <taxon>Anthophila</taxon>
        <taxon>Apidae</taxon>
        <taxon>Heterotrigona</taxon>
    </lineage>
</organism>
<proteinExistence type="predicted"/>
<dbReference type="Proteomes" id="UP000752696">
    <property type="component" value="Unassembled WGS sequence"/>
</dbReference>
<dbReference type="AlphaFoldDB" id="A0A6V7HHZ3"/>
<keyword evidence="3" id="KW-1185">Reference proteome</keyword>
<evidence type="ECO:0000256" key="1">
    <source>
        <dbReference type="SAM" id="Phobius"/>
    </source>
</evidence>
<keyword evidence="1" id="KW-0472">Membrane</keyword>
<keyword evidence="1" id="KW-1133">Transmembrane helix</keyword>
<dbReference type="OrthoDB" id="10070083at2759"/>
<accession>A0A6V7HHZ3</accession>
<name>A0A6V7HHZ3_9HYME</name>
<feature type="transmembrane region" description="Helical" evidence="1">
    <location>
        <begin position="31"/>
        <end position="54"/>
    </location>
</feature>
<comment type="caution">
    <text evidence="2">The sequence shown here is derived from an EMBL/GenBank/DDBJ whole genome shotgun (WGS) entry which is preliminary data.</text>
</comment>
<feature type="non-terminal residue" evidence="2">
    <location>
        <position position="102"/>
    </location>
</feature>
<gene>
    <name evidence="2" type="ORF">MHI_LOCUS897762</name>
</gene>
<reference evidence="2" key="1">
    <citation type="submission" date="2020-07" db="EMBL/GenBank/DDBJ databases">
        <authorList>
            <person name="Nazaruddin N."/>
        </authorList>
    </citation>
    <scope>NUCLEOTIDE SEQUENCE</scope>
</reference>
<evidence type="ECO:0000313" key="3">
    <source>
        <dbReference type="Proteomes" id="UP000752696"/>
    </source>
</evidence>
<sequence>SSPYCIWGLCDPQQYCCGNNVCCNEADFNSLLLTVIISGTMLFLTLCYICYYCISRRIYVSFIDTITYTLMSNQRENKANILKNQESMENCIVSIEKTKTML</sequence>
<keyword evidence="1" id="KW-0812">Transmembrane</keyword>
<evidence type="ECO:0000313" key="2">
    <source>
        <dbReference type="EMBL" id="CAD1480122.1"/>
    </source>
</evidence>
<protein>
    <recommendedName>
        <fullName evidence="4">Vesicular, overexpressed in cancer, prosurvival protein 1</fullName>
    </recommendedName>
</protein>
<dbReference type="EMBL" id="CAJDYZ010011837">
    <property type="protein sequence ID" value="CAD1480122.1"/>
    <property type="molecule type" value="Genomic_DNA"/>
</dbReference>